<keyword evidence="2" id="KW-0813">Transport</keyword>
<dbReference type="Gene3D" id="6.10.140.1330">
    <property type="match status" value="1"/>
</dbReference>
<feature type="transmembrane region" description="Helical" evidence="9">
    <location>
        <begin position="415"/>
        <end position="437"/>
    </location>
</feature>
<feature type="transmembrane region" description="Helical" evidence="9">
    <location>
        <begin position="335"/>
        <end position="358"/>
    </location>
</feature>
<dbReference type="EnsemblMetazoa" id="XM_031932699">
    <property type="protein sequence ID" value="XP_031788559"/>
    <property type="gene ID" value="LOC107981625"/>
</dbReference>
<evidence type="ECO:0000256" key="2">
    <source>
        <dbReference type="ARBA" id="ARBA00022448"/>
    </source>
</evidence>
<protein>
    <recommendedName>
        <fullName evidence="10">Cation/H+ exchanger transmembrane domain-containing protein</fullName>
    </recommendedName>
</protein>
<dbReference type="GO" id="GO:0005886">
    <property type="term" value="C:plasma membrane"/>
    <property type="evidence" value="ECO:0007669"/>
    <property type="project" value="TreeGrafter"/>
</dbReference>
<evidence type="ECO:0000256" key="8">
    <source>
        <dbReference type="ARBA" id="ARBA00023201"/>
    </source>
</evidence>
<evidence type="ECO:0000256" key="6">
    <source>
        <dbReference type="ARBA" id="ARBA00023065"/>
    </source>
</evidence>
<dbReference type="Proteomes" id="UP000002358">
    <property type="component" value="Unassembled WGS sequence"/>
</dbReference>
<evidence type="ECO:0000256" key="3">
    <source>
        <dbReference type="ARBA" id="ARBA00022692"/>
    </source>
</evidence>
<dbReference type="PANTHER" id="PTHR10110:SF98">
    <property type="entry name" value="SODIUM_HYDROGEN EXCHANGER"/>
    <property type="match status" value="1"/>
</dbReference>
<keyword evidence="7 9" id="KW-0472">Membrane</keyword>
<dbReference type="GO" id="GO:0098719">
    <property type="term" value="P:sodium ion import across plasma membrane"/>
    <property type="evidence" value="ECO:0007669"/>
    <property type="project" value="TreeGrafter"/>
</dbReference>
<dbReference type="GO" id="GO:0015385">
    <property type="term" value="F:sodium:proton antiporter activity"/>
    <property type="evidence" value="ECO:0007669"/>
    <property type="project" value="InterPro"/>
</dbReference>
<evidence type="ECO:0000256" key="9">
    <source>
        <dbReference type="SAM" id="Phobius"/>
    </source>
</evidence>
<keyword evidence="5" id="KW-0915">Sodium</keyword>
<sequence>MFKNVVIILGSSKNHQKSIISCLTFICELLNVVFFVRPAKIYNSIIENHLEEIDYSLKYYVEPFSYANLELSKVKNYDYVKDIVKKKIIEEYKTNPSIFKTTISSMEYLKEYKIFTIEFHRVETPFIIGIWIFFASLAKIDSRDAVSKKIEAGRVKFPKMDWASEYTYVTPERNTFSLESNEQDVSNANNKPEIFSNGIISDDSQSDGENEDDDYIYLGLDVSVDKEIWREMNKSKPKNSTIFLRDLMELIWPENELKNKCLKLHLTSFRYAGEERMEPDRMQLLKGFTLWLIGRSGFFSCETPILDMLLFAALISAVDPVAVLAVFEEIHVNEILYIVVFGESLLNDAVTVVLYHMFEAYSEMGHHRISYSDILSGLASFFVVAIGGTIIGVIWGFTTGFVTRFTNQVRVIEPIFIFVMAYLAYLTAEIFHMSGILA</sequence>
<keyword evidence="8" id="KW-0739">Sodium transport</keyword>
<dbReference type="InterPro" id="IPR018422">
    <property type="entry name" value="Cation/H_exchanger_CPA1"/>
</dbReference>
<proteinExistence type="predicted"/>
<keyword evidence="3 9" id="KW-0812">Transmembrane</keyword>
<keyword evidence="12" id="KW-1185">Reference proteome</keyword>
<feature type="transmembrane region" description="Helical" evidence="9">
    <location>
        <begin position="378"/>
        <end position="403"/>
    </location>
</feature>
<dbReference type="PANTHER" id="PTHR10110">
    <property type="entry name" value="SODIUM/HYDROGEN EXCHANGER"/>
    <property type="match status" value="1"/>
</dbReference>
<dbReference type="GO" id="GO:0015386">
    <property type="term" value="F:potassium:proton antiporter activity"/>
    <property type="evidence" value="ECO:0007669"/>
    <property type="project" value="TreeGrafter"/>
</dbReference>
<dbReference type="GeneID" id="107981625"/>
<evidence type="ECO:0000259" key="10">
    <source>
        <dbReference type="Pfam" id="PF00999"/>
    </source>
</evidence>
<dbReference type="Pfam" id="PF00999">
    <property type="entry name" value="Na_H_Exchanger"/>
    <property type="match status" value="1"/>
</dbReference>
<dbReference type="InterPro" id="IPR006153">
    <property type="entry name" value="Cation/H_exchanger_TM"/>
</dbReference>
<dbReference type="RefSeq" id="XP_031788559.1">
    <property type="nucleotide sequence ID" value="XM_031932699.2"/>
</dbReference>
<feature type="domain" description="Cation/H+ exchanger transmembrane" evidence="10">
    <location>
        <begin position="287"/>
        <end position="438"/>
    </location>
</feature>
<dbReference type="AlphaFoldDB" id="A0A7M7QP03"/>
<dbReference type="GO" id="GO:0051453">
    <property type="term" value="P:regulation of intracellular pH"/>
    <property type="evidence" value="ECO:0007669"/>
    <property type="project" value="TreeGrafter"/>
</dbReference>
<evidence type="ECO:0000256" key="1">
    <source>
        <dbReference type="ARBA" id="ARBA00004141"/>
    </source>
</evidence>
<accession>A0A7M7QP03</accession>
<comment type="subcellular location">
    <subcellularLocation>
        <location evidence="1">Membrane</location>
        <topology evidence="1">Multi-pass membrane protein</topology>
    </subcellularLocation>
</comment>
<reference evidence="11" key="1">
    <citation type="submission" date="2021-01" db="UniProtKB">
        <authorList>
            <consortium name="EnsemblMetazoa"/>
        </authorList>
    </citation>
    <scope>IDENTIFICATION</scope>
</reference>
<name>A0A7M7QP03_NASVI</name>
<evidence type="ECO:0000256" key="5">
    <source>
        <dbReference type="ARBA" id="ARBA00023053"/>
    </source>
</evidence>
<evidence type="ECO:0000313" key="12">
    <source>
        <dbReference type="Proteomes" id="UP000002358"/>
    </source>
</evidence>
<evidence type="ECO:0000256" key="7">
    <source>
        <dbReference type="ARBA" id="ARBA00023136"/>
    </source>
</evidence>
<evidence type="ECO:0000256" key="4">
    <source>
        <dbReference type="ARBA" id="ARBA00022989"/>
    </source>
</evidence>
<evidence type="ECO:0000313" key="11">
    <source>
        <dbReference type="EnsemblMetazoa" id="XP_031788559"/>
    </source>
</evidence>
<keyword evidence="6" id="KW-0406">Ion transport</keyword>
<feature type="transmembrane region" description="Helical" evidence="9">
    <location>
        <begin position="308"/>
        <end position="328"/>
    </location>
</feature>
<keyword evidence="4 9" id="KW-1133">Transmembrane helix</keyword>
<dbReference type="SMR" id="A0A7M7QP03"/>
<organism evidence="11 12">
    <name type="scientific">Nasonia vitripennis</name>
    <name type="common">Parasitic wasp</name>
    <dbReference type="NCBI Taxonomy" id="7425"/>
    <lineage>
        <taxon>Eukaryota</taxon>
        <taxon>Metazoa</taxon>
        <taxon>Ecdysozoa</taxon>
        <taxon>Arthropoda</taxon>
        <taxon>Hexapoda</taxon>
        <taxon>Insecta</taxon>
        <taxon>Pterygota</taxon>
        <taxon>Neoptera</taxon>
        <taxon>Endopterygota</taxon>
        <taxon>Hymenoptera</taxon>
        <taxon>Apocrita</taxon>
        <taxon>Proctotrupomorpha</taxon>
        <taxon>Chalcidoidea</taxon>
        <taxon>Pteromalidae</taxon>
        <taxon>Pteromalinae</taxon>
        <taxon>Nasonia</taxon>
    </lineage>
</organism>